<keyword evidence="2" id="KW-0560">Oxidoreductase</keyword>
<name>A0ABN2BUE7_9MICO</name>
<gene>
    <name evidence="4" type="ORF">GCM10009762_20990</name>
</gene>
<dbReference type="EMBL" id="BAAANV010000039">
    <property type="protein sequence ID" value="GAA1547487.1"/>
    <property type="molecule type" value="Genomic_DNA"/>
</dbReference>
<evidence type="ECO:0000313" key="4">
    <source>
        <dbReference type="EMBL" id="GAA1547487.1"/>
    </source>
</evidence>
<keyword evidence="5" id="KW-1185">Reference proteome</keyword>
<comment type="caution">
    <text evidence="4">The sequence shown here is derived from an EMBL/GenBank/DDBJ whole genome shotgun (WGS) entry which is preliminary data.</text>
</comment>
<dbReference type="Gene3D" id="3.40.109.10">
    <property type="entry name" value="NADH Oxidase"/>
    <property type="match status" value="1"/>
</dbReference>
<accession>A0ABN2BUE7</accession>
<dbReference type="InterPro" id="IPR029479">
    <property type="entry name" value="Nitroreductase"/>
</dbReference>
<reference evidence="4 5" key="1">
    <citation type="journal article" date="2019" name="Int. J. Syst. Evol. Microbiol.">
        <title>The Global Catalogue of Microorganisms (GCM) 10K type strain sequencing project: providing services to taxonomists for standard genome sequencing and annotation.</title>
        <authorList>
            <consortium name="The Broad Institute Genomics Platform"/>
            <consortium name="The Broad Institute Genome Sequencing Center for Infectious Disease"/>
            <person name="Wu L."/>
            <person name="Ma J."/>
        </authorList>
    </citation>
    <scope>NUCLEOTIDE SEQUENCE [LARGE SCALE GENOMIC DNA]</scope>
    <source>
        <strain evidence="4 5">JCM 14588</strain>
    </source>
</reference>
<feature type="domain" description="Nitroreductase" evidence="3">
    <location>
        <begin position="21"/>
        <end position="67"/>
    </location>
</feature>
<dbReference type="Proteomes" id="UP001501288">
    <property type="component" value="Unassembled WGS sequence"/>
</dbReference>
<sequence>MGQFSIQCLDETVPSELLPILRERWSPRAFDPVHHLSDRDVDVLLEAARWAPSAGNSQPWAFHVARRDTPEWGALTEHLAGSSRPWASQASALVVNLSHIHVEDTDWEYSEFSIYDLGQAVAHMTIQAHSMGLACRQFRAFDKDAISGSLEVPPHWEVVTMTAIGRAPSEAERGPRASQRAAVIAWPRD</sequence>
<dbReference type="PANTHER" id="PTHR43673">
    <property type="entry name" value="NAD(P)H NITROREDUCTASE YDGI-RELATED"/>
    <property type="match status" value="1"/>
</dbReference>
<dbReference type="SUPFAM" id="SSF55469">
    <property type="entry name" value="FMN-dependent nitroreductase-like"/>
    <property type="match status" value="1"/>
</dbReference>
<dbReference type="InterPro" id="IPR000415">
    <property type="entry name" value="Nitroreductase-like"/>
</dbReference>
<dbReference type="PANTHER" id="PTHR43673:SF10">
    <property type="entry name" value="NADH DEHYDROGENASE_NAD(P)H NITROREDUCTASE XCC3605-RELATED"/>
    <property type="match status" value="1"/>
</dbReference>
<dbReference type="Pfam" id="PF00881">
    <property type="entry name" value="Nitroreductase"/>
    <property type="match status" value="1"/>
</dbReference>
<organism evidence="4 5">
    <name type="scientific">Dermacoccus barathri</name>
    <dbReference type="NCBI Taxonomy" id="322601"/>
    <lineage>
        <taxon>Bacteria</taxon>
        <taxon>Bacillati</taxon>
        <taxon>Actinomycetota</taxon>
        <taxon>Actinomycetes</taxon>
        <taxon>Micrococcales</taxon>
        <taxon>Dermacoccaceae</taxon>
        <taxon>Dermacoccus</taxon>
    </lineage>
</organism>
<proteinExistence type="inferred from homology"/>
<protein>
    <submittedName>
        <fullName evidence="4">Nitroreductase family protein</fullName>
    </submittedName>
</protein>
<evidence type="ECO:0000256" key="1">
    <source>
        <dbReference type="ARBA" id="ARBA00007118"/>
    </source>
</evidence>
<evidence type="ECO:0000256" key="2">
    <source>
        <dbReference type="ARBA" id="ARBA00023002"/>
    </source>
</evidence>
<evidence type="ECO:0000259" key="3">
    <source>
        <dbReference type="Pfam" id="PF00881"/>
    </source>
</evidence>
<evidence type="ECO:0000313" key="5">
    <source>
        <dbReference type="Proteomes" id="UP001501288"/>
    </source>
</evidence>
<dbReference type="RefSeq" id="WP_415544881.1">
    <property type="nucleotide sequence ID" value="NZ_BAAANV010000039.1"/>
</dbReference>
<comment type="similarity">
    <text evidence="1">Belongs to the nitroreductase family.</text>
</comment>